<keyword evidence="1" id="KW-0805">Transcription regulation</keyword>
<dbReference type="PANTHER" id="PTHR30204:SF94">
    <property type="entry name" value="HEAVY METAL-DEPENDENT TRANSCRIPTIONAL REGULATOR HI_0293-RELATED"/>
    <property type="match status" value="1"/>
</dbReference>
<dbReference type="Gene3D" id="1.10.1660.10">
    <property type="match status" value="1"/>
</dbReference>
<keyword evidence="8" id="KW-1185">Reference proteome</keyword>
<feature type="domain" description="HTH merR-type" evidence="6">
    <location>
        <begin position="1"/>
        <end position="69"/>
    </location>
</feature>
<evidence type="ECO:0000313" key="8">
    <source>
        <dbReference type="Proteomes" id="UP001597463"/>
    </source>
</evidence>
<dbReference type="InterPro" id="IPR009061">
    <property type="entry name" value="DNA-bd_dom_put_sf"/>
</dbReference>
<organism evidence="7 8">
    <name type="scientific">Comamonas terrae</name>
    <dbReference type="NCBI Taxonomy" id="673548"/>
    <lineage>
        <taxon>Bacteria</taxon>
        <taxon>Pseudomonadati</taxon>
        <taxon>Pseudomonadota</taxon>
        <taxon>Betaproteobacteria</taxon>
        <taxon>Burkholderiales</taxon>
        <taxon>Comamonadaceae</taxon>
        <taxon>Comamonas</taxon>
    </lineage>
</organism>
<dbReference type="InterPro" id="IPR047057">
    <property type="entry name" value="MerR_fam"/>
</dbReference>
<accession>A0ABW5UK24</accession>
<name>A0ABW5UK24_9BURK</name>
<evidence type="ECO:0000256" key="4">
    <source>
        <dbReference type="SAM" id="Coils"/>
    </source>
</evidence>
<comment type="caution">
    <text evidence="7">The sequence shown here is derived from an EMBL/GenBank/DDBJ whole genome shotgun (WGS) entry which is preliminary data.</text>
</comment>
<dbReference type="PRINTS" id="PR00040">
    <property type="entry name" value="HTHMERR"/>
</dbReference>
<keyword evidence="3" id="KW-0804">Transcription</keyword>
<feature type="region of interest" description="Disordered" evidence="5">
    <location>
        <begin position="139"/>
        <end position="164"/>
    </location>
</feature>
<evidence type="ECO:0000256" key="2">
    <source>
        <dbReference type="ARBA" id="ARBA00023125"/>
    </source>
</evidence>
<feature type="coiled-coil region" evidence="4">
    <location>
        <begin position="83"/>
        <end position="110"/>
    </location>
</feature>
<dbReference type="Proteomes" id="UP001597463">
    <property type="component" value="Unassembled WGS sequence"/>
</dbReference>
<dbReference type="PROSITE" id="PS00552">
    <property type="entry name" value="HTH_MERR_1"/>
    <property type="match status" value="1"/>
</dbReference>
<gene>
    <name evidence="7" type="ORF">ACFSW6_07265</name>
</gene>
<keyword evidence="2" id="KW-0238">DNA-binding</keyword>
<evidence type="ECO:0000259" key="6">
    <source>
        <dbReference type="PROSITE" id="PS50937"/>
    </source>
</evidence>
<dbReference type="EMBL" id="JBHUMV010000003">
    <property type="protein sequence ID" value="MFD2753884.1"/>
    <property type="molecule type" value="Genomic_DNA"/>
</dbReference>
<dbReference type="SUPFAM" id="SSF46955">
    <property type="entry name" value="Putative DNA-binding domain"/>
    <property type="match status" value="1"/>
</dbReference>
<keyword evidence="4" id="KW-0175">Coiled coil</keyword>
<evidence type="ECO:0000256" key="1">
    <source>
        <dbReference type="ARBA" id="ARBA00023015"/>
    </source>
</evidence>
<dbReference type="PROSITE" id="PS50937">
    <property type="entry name" value="HTH_MERR_2"/>
    <property type="match status" value="1"/>
</dbReference>
<evidence type="ECO:0000256" key="3">
    <source>
        <dbReference type="ARBA" id="ARBA00023163"/>
    </source>
</evidence>
<evidence type="ECO:0000313" key="7">
    <source>
        <dbReference type="EMBL" id="MFD2753884.1"/>
    </source>
</evidence>
<dbReference type="InterPro" id="IPR000551">
    <property type="entry name" value="MerR-type_HTH_dom"/>
</dbReference>
<reference evidence="8" key="1">
    <citation type="journal article" date="2019" name="Int. J. Syst. Evol. Microbiol.">
        <title>The Global Catalogue of Microorganisms (GCM) 10K type strain sequencing project: providing services to taxonomists for standard genome sequencing and annotation.</title>
        <authorList>
            <consortium name="The Broad Institute Genomics Platform"/>
            <consortium name="The Broad Institute Genome Sequencing Center for Infectious Disease"/>
            <person name="Wu L."/>
            <person name="Ma J."/>
        </authorList>
    </citation>
    <scope>NUCLEOTIDE SEQUENCE [LARGE SCALE GENOMIC DNA]</scope>
    <source>
        <strain evidence="8">TISTR 1906</strain>
    </source>
</reference>
<dbReference type="SMART" id="SM00422">
    <property type="entry name" value="HTH_MERR"/>
    <property type="match status" value="1"/>
</dbReference>
<evidence type="ECO:0000256" key="5">
    <source>
        <dbReference type="SAM" id="MobiDB-lite"/>
    </source>
</evidence>
<feature type="compositionally biased region" description="Low complexity" evidence="5">
    <location>
        <begin position="144"/>
        <end position="154"/>
    </location>
</feature>
<proteinExistence type="predicted"/>
<protein>
    <submittedName>
        <fullName evidence="7">MerR family transcriptional regulator</fullName>
    </submittedName>
</protein>
<dbReference type="PANTHER" id="PTHR30204">
    <property type="entry name" value="REDOX-CYCLING DRUG-SENSING TRANSCRIPTIONAL ACTIVATOR SOXR"/>
    <property type="match status" value="1"/>
</dbReference>
<dbReference type="Pfam" id="PF13411">
    <property type="entry name" value="MerR_1"/>
    <property type="match status" value="1"/>
</dbReference>
<sequence>MNIGELAQRTGLATSRIRFYERIGLLKPAQRQANGYRSYPDEAVLVLRLIAVGQRAGFSLDELRVLLPDGLSRWEHDSLLDTLRRKVRDIESMQAQLAQSKSELVELMAQIEAKPDDMDCATNARRVLSGLGLAQADATSAVPRSRSGAEAGRQGRARRSAARP</sequence>
<feature type="compositionally biased region" description="Basic residues" evidence="5">
    <location>
        <begin position="155"/>
        <end position="164"/>
    </location>
</feature>
<dbReference type="RefSeq" id="WP_066470632.1">
    <property type="nucleotide sequence ID" value="NZ_BCNT01000001.1"/>
</dbReference>